<comment type="caution">
    <text evidence="2">The sequence shown here is derived from an EMBL/GenBank/DDBJ whole genome shotgun (WGS) entry which is preliminary data.</text>
</comment>
<proteinExistence type="predicted"/>
<organism evidence="2 3">
    <name type="scientific">Gossypium klotzschianum</name>
    <dbReference type="NCBI Taxonomy" id="34286"/>
    <lineage>
        <taxon>Eukaryota</taxon>
        <taxon>Viridiplantae</taxon>
        <taxon>Streptophyta</taxon>
        <taxon>Embryophyta</taxon>
        <taxon>Tracheophyta</taxon>
        <taxon>Spermatophyta</taxon>
        <taxon>Magnoliopsida</taxon>
        <taxon>eudicotyledons</taxon>
        <taxon>Gunneridae</taxon>
        <taxon>Pentapetalae</taxon>
        <taxon>rosids</taxon>
        <taxon>malvids</taxon>
        <taxon>Malvales</taxon>
        <taxon>Malvaceae</taxon>
        <taxon>Malvoideae</taxon>
        <taxon>Gossypium</taxon>
    </lineage>
</organism>
<keyword evidence="1" id="KW-0732">Signal</keyword>
<sequence length="77" mass="9080">MFHGCWVVTLMSRFRLKRVLCFNNSLSFTVDMKDFQALVREIEIFDHAYFGPVFTWSNPQLDRPIAKKLDRVLVNVA</sequence>
<accession>A0A7J8VJG7</accession>
<dbReference type="OrthoDB" id="1002480at2759"/>
<evidence type="ECO:0000256" key="1">
    <source>
        <dbReference type="SAM" id="SignalP"/>
    </source>
</evidence>
<dbReference type="EMBL" id="JABFAB010000010">
    <property type="protein sequence ID" value="MBA0662730.1"/>
    <property type="molecule type" value="Genomic_DNA"/>
</dbReference>
<evidence type="ECO:0000313" key="3">
    <source>
        <dbReference type="Proteomes" id="UP000593573"/>
    </source>
</evidence>
<feature type="chain" id="PRO_5029732764" evidence="1">
    <location>
        <begin position="22"/>
        <end position="77"/>
    </location>
</feature>
<dbReference type="Proteomes" id="UP000593573">
    <property type="component" value="Unassembled WGS sequence"/>
</dbReference>
<reference evidence="2 3" key="1">
    <citation type="journal article" date="2019" name="Genome Biol. Evol.">
        <title>Insights into the evolution of the New World diploid cottons (Gossypium, subgenus Houzingenia) based on genome sequencing.</title>
        <authorList>
            <person name="Grover C.E."/>
            <person name="Arick M.A. 2nd"/>
            <person name="Thrash A."/>
            <person name="Conover J.L."/>
            <person name="Sanders W.S."/>
            <person name="Peterson D.G."/>
            <person name="Frelichowski J.E."/>
            <person name="Scheffler J.A."/>
            <person name="Scheffler B.E."/>
            <person name="Wendel J.F."/>
        </authorList>
    </citation>
    <scope>NUCLEOTIDE SEQUENCE [LARGE SCALE GENOMIC DNA]</scope>
    <source>
        <strain evidence="2">57</strain>
        <tissue evidence="2">Leaf</tissue>
    </source>
</reference>
<dbReference type="AlphaFoldDB" id="A0A7J8VJG7"/>
<protein>
    <submittedName>
        <fullName evidence="2">Uncharacterized protein</fullName>
    </submittedName>
</protein>
<name>A0A7J8VJG7_9ROSI</name>
<feature type="signal peptide" evidence="1">
    <location>
        <begin position="1"/>
        <end position="21"/>
    </location>
</feature>
<keyword evidence="3" id="KW-1185">Reference proteome</keyword>
<gene>
    <name evidence="2" type="ORF">Goklo_006806</name>
</gene>
<evidence type="ECO:0000313" key="2">
    <source>
        <dbReference type="EMBL" id="MBA0662730.1"/>
    </source>
</evidence>